<dbReference type="FunFam" id="1.10.12.10:FF:000001">
    <property type="entry name" value="Probable enoyl-CoA hydratase, mitochondrial"/>
    <property type="match status" value="1"/>
</dbReference>
<evidence type="ECO:0000313" key="5">
    <source>
        <dbReference type="Proteomes" id="UP000284219"/>
    </source>
</evidence>
<sequence>MAIEINHNVDVAVITIQRPDVYNCLDFSALHQLRRLIDELAGRQEIRVVIITGAGEKAFCSGADLKERKAMTEAEVERYILLIRDTFTALENMPKPTIAAINGLALGGGTELALACDLRIIAKRARMGLTETSLGIIPGAGGTQRLPRIVGLAKAKELIFTARTIEADEALAIGLVNEIAEDRCVLTAAWELAAQITANAPLAIAQAKHAIDRGAEVDLVTGLAIESEAYRSLIPTRDRLEGLRAFAEKRKPLYKGV</sequence>
<dbReference type="PROSITE" id="PS00166">
    <property type="entry name" value="ENOYL_COA_HYDRATASE"/>
    <property type="match status" value="1"/>
</dbReference>
<organism evidence="4 5">
    <name type="scientific">Ammoniphilus oxalaticus</name>
    <dbReference type="NCBI Taxonomy" id="66863"/>
    <lineage>
        <taxon>Bacteria</taxon>
        <taxon>Bacillati</taxon>
        <taxon>Bacillota</taxon>
        <taxon>Bacilli</taxon>
        <taxon>Bacillales</taxon>
        <taxon>Paenibacillaceae</taxon>
        <taxon>Aneurinibacillus group</taxon>
        <taxon>Ammoniphilus</taxon>
    </lineage>
</organism>
<evidence type="ECO:0000256" key="3">
    <source>
        <dbReference type="RuleBase" id="RU003707"/>
    </source>
</evidence>
<comment type="similarity">
    <text evidence="1 3">Belongs to the enoyl-CoA hydratase/isomerase family.</text>
</comment>
<dbReference type="Gene3D" id="3.90.226.10">
    <property type="entry name" value="2-enoyl-CoA Hydratase, Chain A, domain 1"/>
    <property type="match status" value="1"/>
</dbReference>
<evidence type="ECO:0000256" key="1">
    <source>
        <dbReference type="ARBA" id="ARBA00005254"/>
    </source>
</evidence>
<dbReference type="CDD" id="cd06558">
    <property type="entry name" value="crotonase-like"/>
    <property type="match status" value="1"/>
</dbReference>
<dbReference type="FunFam" id="3.90.226.10:FF:000009">
    <property type="entry name" value="Carnitinyl-CoA dehydratase"/>
    <property type="match status" value="1"/>
</dbReference>
<dbReference type="EMBL" id="MCHY01000008">
    <property type="protein sequence ID" value="RKD24084.1"/>
    <property type="molecule type" value="Genomic_DNA"/>
</dbReference>
<dbReference type="RefSeq" id="WP_120189343.1">
    <property type="nucleotide sequence ID" value="NZ_MCHY01000008.1"/>
</dbReference>
<dbReference type="OrthoDB" id="254175at2"/>
<reference evidence="4 5" key="1">
    <citation type="submission" date="2016-08" db="EMBL/GenBank/DDBJ databases">
        <title>Novel Firmicute Genomes.</title>
        <authorList>
            <person name="Poppleton D.I."/>
            <person name="Gribaldo S."/>
        </authorList>
    </citation>
    <scope>NUCLEOTIDE SEQUENCE [LARGE SCALE GENOMIC DNA]</scope>
    <source>
        <strain evidence="4 5">RAOx-1</strain>
    </source>
</reference>
<dbReference type="InterPro" id="IPR018376">
    <property type="entry name" value="Enoyl-CoA_hyd/isom_CS"/>
</dbReference>
<dbReference type="PANTHER" id="PTHR11941:SF171">
    <property type="entry name" value="SD19268P"/>
    <property type="match status" value="1"/>
</dbReference>
<keyword evidence="2" id="KW-0456">Lyase</keyword>
<dbReference type="SUPFAM" id="SSF52096">
    <property type="entry name" value="ClpP/crotonase"/>
    <property type="match status" value="1"/>
</dbReference>
<dbReference type="InterPro" id="IPR001753">
    <property type="entry name" value="Enoyl-CoA_hydra/iso"/>
</dbReference>
<evidence type="ECO:0000313" key="4">
    <source>
        <dbReference type="EMBL" id="RKD24084.1"/>
    </source>
</evidence>
<dbReference type="PANTHER" id="PTHR11941">
    <property type="entry name" value="ENOYL-COA HYDRATASE-RELATED"/>
    <property type="match status" value="1"/>
</dbReference>
<evidence type="ECO:0000256" key="2">
    <source>
        <dbReference type="ARBA" id="ARBA00023239"/>
    </source>
</evidence>
<dbReference type="Gene3D" id="1.10.12.10">
    <property type="entry name" value="Lyase 2-enoyl-coa Hydratase, Chain A, domain 2"/>
    <property type="match status" value="1"/>
</dbReference>
<dbReference type="Pfam" id="PF00378">
    <property type="entry name" value="ECH_1"/>
    <property type="match status" value="1"/>
</dbReference>
<dbReference type="Proteomes" id="UP000284219">
    <property type="component" value="Unassembled WGS sequence"/>
</dbReference>
<name>A0A419SJ66_9BACL</name>
<protein>
    <submittedName>
        <fullName evidence="4">Enoyl-CoA hydratase</fullName>
    </submittedName>
</protein>
<dbReference type="GO" id="GO:0006635">
    <property type="term" value="P:fatty acid beta-oxidation"/>
    <property type="evidence" value="ECO:0007669"/>
    <property type="project" value="TreeGrafter"/>
</dbReference>
<accession>A0A419SJ66</accession>
<dbReference type="InterPro" id="IPR029045">
    <property type="entry name" value="ClpP/crotonase-like_dom_sf"/>
</dbReference>
<gene>
    <name evidence="4" type="ORF">BEP19_06660</name>
</gene>
<proteinExistence type="inferred from homology"/>
<keyword evidence="5" id="KW-1185">Reference proteome</keyword>
<dbReference type="InterPro" id="IPR014748">
    <property type="entry name" value="Enoyl-CoA_hydra_C"/>
</dbReference>
<dbReference type="GO" id="GO:0016836">
    <property type="term" value="F:hydro-lyase activity"/>
    <property type="evidence" value="ECO:0007669"/>
    <property type="project" value="UniProtKB-ARBA"/>
</dbReference>
<comment type="caution">
    <text evidence="4">The sequence shown here is derived from an EMBL/GenBank/DDBJ whole genome shotgun (WGS) entry which is preliminary data.</text>
</comment>
<dbReference type="AlphaFoldDB" id="A0A419SJ66"/>